<keyword evidence="6" id="KW-1185">Reference proteome</keyword>
<organism evidence="5 6">
    <name type="scientific">Aspergillus sergii</name>
    <dbReference type="NCBI Taxonomy" id="1034303"/>
    <lineage>
        <taxon>Eukaryota</taxon>
        <taxon>Fungi</taxon>
        <taxon>Dikarya</taxon>
        <taxon>Ascomycota</taxon>
        <taxon>Pezizomycotina</taxon>
        <taxon>Eurotiomycetes</taxon>
        <taxon>Eurotiomycetidae</taxon>
        <taxon>Eurotiales</taxon>
        <taxon>Aspergillaceae</taxon>
        <taxon>Aspergillus</taxon>
        <taxon>Aspergillus subgen. Circumdati</taxon>
    </lineage>
</organism>
<dbReference type="SUPFAM" id="SSF54928">
    <property type="entry name" value="RNA-binding domain, RBD"/>
    <property type="match status" value="1"/>
</dbReference>
<dbReference type="GO" id="GO:0003723">
    <property type="term" value="F:RNA binding"/>
    <property type="evidence" value="ECO:0007669"/>
    <property type="project" value="UniProtKB-UniRule"/>
</dbReference>
<protein>
    <recommendedName>
        <fullName evidence="4">RRM domain-containing protein</fullName>
    </recommendedName>
</protein>
<feature type="compositionally biased region" description="Polar residues" evidence="2">
    <location>
        <begin position="224"/>
        <end position="240"/>
    </location>
</feature>
<dbReference type="EMBL" id="ML741781">
    <property type="protein sequence ID" value="KAE8329071.1"/>
    <property type="molecule type" value="Genomic_DNA"/>
</dbReference>
<dbReference type="InterPro" id="IPR012677">
    <property type="entry name" value="Nucleotide-bd_a/b_plait_sf"/>
</dbReference>
<keyword evidence="1" id="KW-0694">RNA-binding</keyword>
<evidence type="ECO:0000259" key="4">
    <source>
        <dbReference type="PROSITE" id="PS50102"/>
    </source>
</evidence>
<gene>
    <name evidence="5" type="ORF">BDV39DRAFT_203333</name>
</gene>
<keyword evidence="3" id="KW-0472">Membrane</keyword>
<proteinExistence type="predicted"/>
<keyword evidence="3" id="KW-1133">Transmembrane helix</keyword>
<feature type="domain" description="RRM" evidence="4">
    <location>
        <begin position="286"/>
        <end position="359"/>
    </location>
</feature>
<sequence length="514" mass="57043">MGPVASFIPFSSPRVSTYFTPFSMSFSVTFGSAGLSIDNSRQLAENQDSETYIPQTLVIGIFLAMFVAQVAANGVQILRSRRQGIIEDRRNTQTEQEPPRIPPEPQGENEDEDEGRTPEPTRDAGAEAVSLITYALHCSDPLLILGATNPKQHSSQENKSSASSDSVTISNSEYQDLLAVSAQFAKLKKSLLNGGLSQETLDILIYGSPPLSDNQNSSKVCTESSLNCKKTPSPTRANLSNDHKRWESYDDDDEEGVLLASQDSDRDDYEDSSRSSESSIASTPQRTILLRGLPDRATHRDLVEAIKGGALLHVHLRTRERMASISFVEEANAQEFYQHAKGHGVCIAGKRVEISWNDRQFYLPPFVRAKINTGASRNLVLYSVHPNVTEWLIRKDLDHIHNLIVITVKFQNGNAYISTNSVHNALFARSCMMSRLTYKGMRIAFYPDECAEPLSKLTNGLKKEAQVPSKKSVSALNRFQLLSLDGAEEDETDHDHGQVGLDSYRQNTALKVRY</sequence>
<evidence type="ECO:0000313" key="6">
    <source>
        <dbReference type="Proteomes" id="UP000325945"/>
    </source>
</evidence>
<name>A0A5N6X757_9EURO</name>
<evidence type="ECO:0000313" key="5">
    <source>
        <dbReference type="EMBL" id="KAE8329071.1"/>
    </source>
</evidence>
<evidence type="ECO:0000256" key="2">
    <source>
        <dbReference type="SAM" id="MobiDB-lite"/>
    </source>
</evidence>
<dbReference type="AlphaFoldDB" id="A0A5N6X757"/>
<dbReference type="InterPro" id="IPR000504">
    <property type="entry name" value="RRM_dom"/>
</dbReference>
<accession>A0A5N6X757</accession>
<reference evidence="6" key="1">
    <citation type="submission" date="2019-04" db="EMBL/GenBank/DDBJ databases">
        <title>Friends and foes A comparative genomics studyof 23 Aspergillus species from section Flavi.</title>
        <authorList>
            <consortium name="DOE Joint Genome Institute"/>
            <person name="Kjaerbolling I."/>
            <person name="Vesth T."/>
            <person name="Frisvad J.C."/>
            <person name="Nybo J.L."/>
            <person name="Theobald S."/>
            <person name="Kildgaard S."/>
            <person name="Isbrandt T."/>
            <person name="Kuo A."/>
            <person name="Sato A."/>
            <person name="Lyhne E.K."/>
            <person name="Kogle M.E."/>
            <person name="Wiebenga A."/>
            <person name="Kun R.S."/>
            <person name="Lubbers R.J."/>
            <person name="Makela M.R."/>
            <person name="Barry K."/>
            <person name="Chovatia M."/>
            <person name="Clum A."/>
            <person name="Daum C."/>
            <person name="Haridas S."/>
            <person name="He G."/>
            <person name="LaButti K."/>
            <person name="Lipzen A."/>
            <person name="Mondo S."/>
            <person name="Riley R."/>
            <person name="Salamov A."/>
            <person name="Simmons B.A."/>
            <person name="Magnuson J.K."/>
            <person name="Henrissat B."/>
            <person name="Mortensen U.H."/>
            <person name="Larsen T.O."/>
            <person name="Devries R.P."/>
            <person name="Grigoriev I.V."/>
            <person name="Machida M."/>
            <person name="Baker S.E."/>
            <person name="Andersen M.R."/>
        </authorList>
    </citation>
    <scope>NUCLEOTIDE SEQUENCE [LARGE SCALE GENOMIC DNA]</scope>
    <source>
        <strain evidence="6">CBS 130017</strain>
    </source>
</reference>
<evidence type="ECO:0000256" key="3">
    <source>
        <dbReference type="SAM" id="Phobius"/>
    </source>
</evidence>
<dbReference type="Proteomes" id="UP000325945">
    <property type="component" value="Unassembled WGS sequence"/>
</dbReference>
<dbReference type="CDD" id="cd12261">
    <property type="entry name" value="RRM1_3_MRN1"/>
    <property type="match status" value="1"/>
</dbReference>
<evidence type="ECO:0000256" key="1">
    <source>
        <dbReference type="PROSITE-ProRule" id="PRU00176"/>
    </source>
</evidence>
<dbReference type="InterPro" id="IPR035979">
    <property type="entry name" value="RBD_domain_sf"/>
</dbReference>
<keyword evidence="3" id="KW-0812">Transmembrane</keyword>
<feature type="region of interest" description="Disordered" evidence="2">
    <location>
        <begin position="224"/>
        <end position="284"/>
    </location>
</feature>
<dbReference type="PROSITE" id="PS50102">
    <property type="entry name" value="RRM"/>
    <property type="match status" value="1"/>
</dbReference>
<feature type="region of interest" description="Disordered" evidence="2">
    <location>
        <begin position="86"/>
        <end position="123"/>
    </location>
</feature>
<feature type="transmembrane region" description="Helical" evidence="3">
    <location>
        <begin position="52"/>
        <end position="72"/>
    </location>
</feature>
<dbReference type="Gene3D" id="3.30.70.330">
    <property type="match status" value="1"/>
</dbReference>